<feature type="chain" id="PRO_5036896044" description="Regulator RcnB of Ni and Co efflux" evidence="2">
    <location>
        <begin position="21"/>
        <end position="152"/>
    </location>
</feature>
<accession>A0A919KHR4</accession>
<protein>
    <recommendedName>
        <fullName evidence="5">Regulator RcnB of Ni and Co efflux</fullName>
    </recommendedName>
</protein>
<dbReference type="Gene3D" id="3.10.450.160">
    <property type="entry name" value="inner membrane protein cigr"/>
    <property type="match status" value="1"/>
</dbReference>
<evidence type="ECO:0008006" key="5">
    <source>
        <dbReference type="Google" id="ProtNLM"/>
    </source>
</evidence>
<organism evidence="3 4">
    <name type="scientific">Xanthomonas boreopolis</name>
    <dbReference type="NCBI Taxonomy" id="86183"/>
    <lineage>
        <taxon>Bacteria</taxon>
        <taxon>Pseudomonadati</taxon>
        <taxon>Pseudomonadota</taxon>
        <taxon>Gammaproteobacteria</taxon>
        <taxon>Lysobacterales</taxon>
        <taxon>Lysobacteraceae</taxon>
        <taxon>Xanthomonas</taxon>
    </lineage>
</organism>
<dbReference type="Proteomes" id="UP000623958">
    <property type="component" value="Unassembled WGS sequence"/>
</dbReference>
<evidence type="ECO:0000256" key="1">
    <source>
        <dbReference type="SAM" id="MobiDB-lite"/>
    </source>
</evidence>
<proteinExistence type="predicted"/>
<keyword evidence="4" id="KW-1185">Reference proteome</keyword>
<evidence type="ECO:0000313" key="4">
    <source>
        <dbReference type="Proteomes" id="UP000623958"/>
    </source>
</evidence>
<reference evidence="3" key="2">
    <citation type="submission" date="2020-09" db="EMBL/GenBank/DDBJ databases">
        <authorList>
            <person name="Sun Q."/>
            <person name="Ohkuma M."/>
        </authorList>
    </citation>
    <scope>NUCLEOTIDE SEQUENCE</scope>
    <source>
        <strain evidence="3">JCM 13306</strain>
    </source>
</reference>
<name>A0A919KHR4_9XANT</name>
<feature type="signal peptide" evidence="2">
    <location>
        <begin position="1"/>
        <end position="20"/>
    </location>
</feature>
<dbReference type="RefSeq" id="WP_140725842.1">
    <property type="nucleotide sequence ID" value="NZ_BNBA01000010.1"/>
</dbReference>
<dbReference type="InterPro" id="IPR024572">
    <property type="entry name" value="RcnB"/>
</dbReference>
<dbReference type="Pfam" id="PF11776">
    <property type="entry name" value="RcnB"/>
    <property type="match status" value="1"/>
</dbReference>
<reference evidence="3" key="1">
    <citation type="journal article" date="2014" name="Int. J. Syst. Evol. Microbiol.">
        <title>Complete genome sequence of Corynebacterium casei LMG S-19264T (=DSM 44701T), isolated from a smear-ripened cheese.</title>
        <authorList>
            <consortium name="US DOE Joint Genome Institute (JGI-PGF)"/>
            <person name="Walter F."/>
            <person name="Albersmeier A."/>
            <person name="Kalinowski J."/>
            <person name="Ruckert C."/>
        </authorList>
    </citation>
    <scope>NUCLEOTIDE SEQUENCE</scope>
    <source>
        <strain evidence="3">JCM 13306</strain>
    </source>
</reference>
<dbReference type="EMBL" id="BNBA01000010">
    <property type="protein sequence ID" value="GHH52263.1"/>
    <property type="molecule type" value="Genomic_DNA"/>
</dbReference>
<feature type="region of interest" description="Disordered" evidence="1">
    <location>
        <begin position="43"/>
        <end position="64"/>
    </location>
</feature>
<evidence type="ECO:0000256" key="2">
    <source>
        <dbReference type="SAM" id="SignalP"/>
    </source>
</evidence>
<dbReference type="AlphaFoldDB" id="A0A919KHR4"/>
<sequence>MKLLSIAGALTLAFSGAAGADERWQDGREADKDRAEAWREYEKDRREAMRESEKDRREAEREYWKDRREAEREYEKDRREAMKARAKAERRWARGEHIPREYLVERYYVRDYRAYDLAPPPPGYTWVRPDPRDDEYYMVQLATGVIAQILGQ</sequence>
<comment type="caution">
    <text evidence="3">The sequence shown here is derived from an EMBL/GenBank/DDBJ whole genome shotgun (WGS) entry which is preliminary data.</text>
</comment>
<gene>
    <name evidence="3" type="ORF">GCM10009090_15640</name>
</gene>
<evidence type="ECO:0000313" key="3">
    <source>
        <dbReference type="EMBL" id="GHH52263.1"/>
    </source>
</evidence>
<keyword evidence="2" id="KW-0732">Signal</keyword>